<organism evidence="9 10">
    <name type="scientific">Gossypium australe</name>
    <dbReference type="NCBI Taxonomy" id="47621"/>
    <lineage>
        <taxon>Eukaryota</taxon>
        <taxon>Viridiplantae</taxon>
        <taxon>Streptophyta</taxon>
        <taxon>Embryophyta</taxon>
        <taxon>Tracheophyta</taxon>
        <taxon>Spermatophyta</taxon>
        <taxon>Magnoliopsida</taxon>
        <taxon>eudicotyledons</taxon>
        <taxon>Gunneridae</taxon>
        <taxon>Pentapetalae</taxon>
        <taxon>rosids</taxon>
        <taxon>malvids</taxon>
        <taxon>Malvales</taxon>
        <taxon>Malvaceae</taxon>
        <taxon>Malvoideae</taxon>
        <taxon>Gossypium</taxon>
    </lineage>
</organism>
<evidence type="ECO:0000313" key="10">
    <source>
        <dbReference type="Proteomes" id="UP000325315"/>
    </source>
</evidence>
<keyword evidence="7 9" id="KW-0695">RNA-directed DNA polymerase</keyword>
<evidence type="ECO:0000259" key="8">
    <source>
        <dbReference type="Pfam" id="PF00078"/>
    </source>
</evidence>
<sequence>MAMTNQASLQLPPKPIPRDLLNLLEAFNDVFQTPVGLPPSRLQDHRIPLRDESMIVNMRTYYYPIIQKNEMERLIQKMSHNRIIRDSNSAFASPIVMVKEKDGSWHLCMDYRQLNKLTIRDNFPTLVIEELLDELDLRACYHQIRMHKEDIYKTKFWTHEGHYEFLVMPFGLTNVLSTFQALMNSIFKPLLRKSVLVFFDDILLYSKS</sequence>
<dbReference type="GO" id="GO:0004519">
    <property type="term" value="F:endonuclease activity"/>
    <property type="evidence" value="ECO:0007669"/>
    <property type="project" value="UniProtKB-KW"/>
</dbReference>
<evidence type="ECO:0000256" key="7">
    <source>
        <dbReference type="ARBA" id="ARBA00022918"/>
    </source>
</evidence>
<gene>
    <name evidence="9" type="ORF">EPI10_000585</name>
</gene>
<dbReference type="CDD" id="cd01647">
    <property type="entry name" value="RT_LTR"/>
    <property type="match status" value="1"/>
</dbReference>
<dbReference type="Proteomes" id="UP000325315">
    <property type="component" value="Unassembled WGS sequence"/>
</dbReference>
<proteinExistence type="predicted"/>
<dbReference type="GO" id="GO:0003964">
    <property type="term" value="F:RNA-directed DNA polymerase activity"/>
    <property type="evidence" value="ECO:0007669"/>
    <property type="project" value="UniProtKB-KW"/>
</dbReference>
<evidence type="ECO:0000256" key="6">
    <source>
        <dbReference type="ARBA" id="ARBA00022801"/>
    </source>
</evidence>
<keyword evidence="5" id="KW-0255">Endonuclease</keyword>
<dbReference type="OrthoDB" id="1738534at2759"/>
<dbReference type="Gene3D" id="3.10.10.10">
    <property type="entry name" value="HIV Type 1 Reverse Transcriptase, subunit A, domain 1"/>
    <property type="match status" value="1"/>
</dbReference>
<dbReference type="AlphaFoldDB" id="A0A5B6V8C8"/>
<dbReference type="Gene3D" id="3.30.70.270">
    <property type="match status" value="1"/>
</dbReference>
<dbReference type="EMBL" id="SMMG02000007">
    <property type="protein sequence ID" value="KAA3465422.1"/>
    <property type="molecule type" value="Genomic_DNA"/>
</dbReference>
<dbReference type="FunFam" id="3.10.10.10:FF:000007">
    <property type="entry name" value="Retrovirus-related Pol polyprotein from transposon 17.6-like Protein"/>
    <property type="match status" value="1"/>
</dbReference>
<name>A0A5B6V8C8_9ROSI</name>
<accession>A0A5B6V8C8</accession>
<keyword evidence="1" id="KW-0645">Protease</keyword>
<dbReference type="Pfam" id="PF00078">
    <property type="entry name" value="RVT_1"/>
    <property type="match status" value="1"/>
</dbReference>
<keyword evidence="10" id="KW-1185">Reference proteome</keyword>
<evidence type="ECO:0000256" key="1">
    <source>
        <dbReference type="ARBA" id="ARBA00022670"/>
    </source>
</evidence>
<evidence type="ECO:0000256" key="5">
    <source>
        <dbReference type="ARBA" id="ARBA00022759"/>
    </source>
</evidence>
<keyword evidence="6" id="KW-0378">Hydrolase</keyword>
<dbReference type="PANTHER" id="PTHR24559">
    <property type="entry name" value="TRANSPOSON TY3-I GAG-POL POLYPROTEIN"/>
    <property type="match status" value="1"/>
</dbReference>
<evidence type="ECO:0000256" key="2">
    <source>
        <dbReference type="ARBA" id="ARBA00022679"/>
    </source>
</evidence>
<evidence type="ECO:0000313" key="9">
    <source>
        <dbReference type="EMBL" id="KAA3465422.1"/>
    </source>
</evidence>
<feature type="domain" description="Reverse transcriptase" evidence="8">
    <location>
        <begin position="99"/>
        <end position="208"/>
    </location>
</feature>
<dbReference type="InterPro" id="IPR053134">
    <property type="entry name" value="RNA-dir_DNA_polymerase"/>
</dbReference>
<dbReference type="SUPFAM" id="SSF56672">
    <property type="entry name" value="DNA/RNA polymerases"/>
    <property type="match status" value="1"/>
</dbReference>
<dbReference type="GO" id="GO:0008233">
    <property type="term" value="F:peptidase activity"/>
    <property type="evidence" value="ECO:0007669"/>
    <property type="project" value="UniProtKB-KW"/>
</dbReference>
<dbReference type="InterPro" id="IPR043128">
    <property type="entry name" value="Rev_trsase/Diguanyl_cyclase"/>
</dbReference>
<dbReference type="InterPro" id="IPR000477">
    <property type="entry name" value="RT_dom"/>
</dbReference>
<keyword evidence="4" id="KW-0540">Nuclease</keyword>
<dbReference type="GO" id="GO:0006508">
    <property type="term" value="P:proteolysis"/>
    <property type="evidence" value="ECO:0007669"/>
    <property type="project" value="UniProtKB-KW"/>
</dbReference>
<dbReference type="InterPro" id="IPR043502">
    <property type="entry name" value="DNA/RNA_pol_sf"/>
</dbReference>
<reference evidence="10" key="1">
    <citation type="journal article" date="2019" name="Plant Biotechnol. J.">
        <title>Genome sequencing of the Australian wild diploid species Gossypium australe highlights disease resistance and delayed gland morphogenesis.</title>
        <authorList>
            <person name="Cai Y."/>
            <person name="Cai X."/>
            <person name="Wang Q."/>
            <person name="Wang P."/>
            <person name="Zhang Y."/>
            <person name="Cai C."/>
            <person name="Xu Y."/>
            <person name="Wang K."/>
            <person name="Zhou Z."/>
            <person name="Wang C."/>
            <person name="Geng S."/>
            <person name="Li B."/>
            <person name="Dong Q."/>
            <person name="Hou Y."/>
            <person name="Wang H."/>
            <person name="Ai P."/>
            <person name="Liu Z."/>
            <person name="Yi F."/>
            <person name="Sun M."/>
            <person name="An G."/>
            <person name="Cheng J."/>
            <person name="Zhang Y."/>
            <person name="Shi Q."/>
            <person name="Xie Y."/>
            <person name="Shi X."/>
            <person name="Chang Y."/>
            <person name="Huang F."/>
            <person name="Chen Y."/>
            <person name="Hong S."/>
            <person name="Mi L."/>
            <person name="Sun Q."/>
            <person name="Zhang L."/>
            <person name="Zhou B."/>
            <person name="Peng R."/>
            <person name="Zhang X."/>
            <person name="Liu F."/>
        </authorList>
    </citation>
    <scope>NUCLEOTIDE SEQUENCE [LARGE SCALE GENOMIC DNA]</scope>
    <source>
        <strain evidence="10">cv. PA1801</strain>
    </source>
</reference>
<dbReference type="PANTHER" id="PTHR24559:SF450">
    <property type="entry name" value="RNA-DIRECTED DNA POLYMERASE HOMOLOG"/>
    <property type="match status" value="1"/>
</dbReference>
<keyword evidence="2" id="KW-0808">Transferase</keyword>
<keyword evidence="3" id="KW-0548">Nucleotidyltransferase</keyword>
<comment type="caution">
    <text evidence="9">The sequence shown here is derived from an EMBL/GenBank/DDBJ whole genome shotgun (WGS) entry which is preliminary data.</text>
</comment>
<evidence type="ECO:0000256" key="3">
    <source>
        <dbReference type="ARBA" id="ARBA00022695"/>
    </source>
</evidence>
<protein>
    <submittedName>
        <fullName evidence="9">Reverse transcriptase</fullName>
    </submittedName>
</protein>
<evidence type="ECO:0000256" key="4">
    <source>
        <dbReference type="ARBA" id="ARBA00022722"/>
    </source>
</evidence>